<feature type="domain" description="RNA polymerase sigma-70 region 2" evidence="7">
    <location>
        <begin position="37"/>
        <end position="103"/>
    </location>
</feature>
<dbReference type="SUPFAM" id="SSF88659">
    <property type="entry name" value="Sigma3 and sigma4 domains of RNA polymerase sigma factors"/>
    <property type="match status" value="1"/>
</dbReference>
<dbReference type="Pfam" id="PF08281">
    <property type="entry name" value="Sigma70_r4_2"/>
    <property type="match status" value="1"/>
</dbReference>
<gene>
    <name evidence="9" type="ORF">BJ972_001909</name>
    <name evidence="10" type="ORF">ESP50_06890</name>
</gene>
<keyword evidence="2" id="KW-0805">Transcription regulation</keyword>
<dbReference type="GO" id="GO:0003677">
    <property type="term" value="F:DNA binding"/>
    <property type="evidence" value="ECO:0007669"/>
    <property type="project" value="UniProtKB-KW"/>
</dbReference>
<evidence type="ECO:0000259" key="7">
    <source>
        <dbReference type="Pfam" id="PF04542"/>
    </source>
</evidence>
<comment type="similarity">
    <text evidence="1">Belongs to the sigma-70 factor family. ECF subfamily.</text>
</comment>
<dbReference type="OrthoDB" id="5243766at2"/>
<dbReference type="InterPro" id="IPR013325">
    <property type="entry name" value="RNA_pol_sigma_r2"/>
</dbReference>
<evidence type="ECO:0000256" key="1">
    <source>
        <dbReference type="ARBA" id="ARBA00010641"/>
    </source>
</evidence>
<dbReference type="NCBIfam" id="TIGR02937">
    <property type="entry name" value="sigma70-ECF"/>
    <property type="match status" value="1"/>
</dbReference>
<proteinExistence type="inferred from homology"/>
<evidence type="ECO:0000256" key="3">
    <source>
        <dbReference type="ARBA" id="ARBA00023082"/>
    </source>
</evidence>
<dbReference type="PANTHER" id="PTHR43133:SF8">
    <property type="entry name" value="RNA POLYMERASE SIGMA FACTOR HI_1459-RELATED"/>
    <property type="match status" value="1"/>
</dbReference>
<evidence type="ECO:0000313" key="9">
    <source>
        <dbReference type="EMBL" id="NYD67390.1"/>
    </source>
</evidence>
<evidence type="ECO:0000256" key="4">
    <source>
        <dbReference type="ARBA" id="ARBA00023125"/>
    </source>
</evidence>
<reference evidence="10 11" key="1">
    <citation type="submission" date="2019-01" db="EMBL/GenBank/DDBJ databases">
        <title>Agromyces.</title>
        <authorList>
            <person name="Li J."/>
        </authorList>
    </citation>
    <scope>NUCLEOTIDE SEQUENCE [LARGE SCALE GENOMIC DNA]</scope>
    <source>
        <strain evidence="10 11">DSM 23870</strain>
    </source>
</reference>
<feature type="region of interest" description="Disordered" evidence="6">
    <location>
        <begin position="107"/>
        <end position="129"/>
    </location>
</feature>
<keyword evidence="5" id="KW-0804">Transcription</keyword>
<dbReference type="CDD" id="cd06171">
    <property type="entry name" value="Sigma70_r4"/>
    <property type="match status" value="1"/>
</dbReference>
<dbReference type="InterPro" id="IPR036388">
    <property type="entry name" value="WH-like_DNA-bd_sf"/>
</dbReference>
<evidence type="ECO:0000313" key="12">
    <source>
        <dbReference type="Proteomes" id="UP000581087"/>
    </source>
</evidence>
<name>A0A4Q2M662_9MICO</name>
<evidence type="ECO:0000259" key="8">
    <source>
        <dbReference type="Pfam" id="PF08281"/>
    </source>
</evidence>
<dbReference type="InterPro" id="IPR039425">
    <property type="entry name" value="RNA_pol_sigma-70-like"/>
</dbReference>
<dbReference type="SUPFAM" id="SSF88946">
    <property type="entry name" value="Sigma2 domain of RNA polymerase sigma factors"/>
    <property type="match status" value="1"/>
</dbReference>
<evidence type="ECO:0000256" key="2">
    <source>
        <dbReference type="ARBA" id="ARBA00023015"/>
    </source>
</evidence>
<sequence>MVGGHDASSGESALDAAPDAVLALRSADGDSTAFGVLVRRHISVMRAYAWRLTGSQADASDAVQEALITIWRKLPELEDPDRVRGWMMRIVSSRSFDLIRARRPHDDITDVDPADRDDSGPERRAESSSAMRALAAALRQLPETQRQCWVLREVGGESYDEIAEHLGTTTAAVRGALARARATLVTTMEEWR</sequence>
<keyword evidence="4" id="KW-0238">DNA-binding</keyword>
<dbReference type="Gene3D" id="1.10.10.10">
    <property type="entry name" value="Winged helix-like DNA-binding domain superfamily/Winged helix DNA-binding domain"/>
    <property type="match status" value="1"/>
</dbReference>
<dbReference type="GO" id="GO:0006352">
    <property type="term" value="P:DNA-templated transcription initiation"/>
    <property type="evidence" value="ECO:0007669"/>
    <property type="project" value="InterPro"/>
</dbReference>
<evidence type="ECO:0000256" key="6">
    <source>
        <dbReference type="SAM" id="MobiDB-lite"/>
    </source>
</evidence>
<dbReference type="Proteomes" id="UP000292686">
    <property type="component" value="Unassembled WGS sequence"/>
</dbReference>
<dbReference type="Gene3D" id="1.10.1740.10">
    <property type="match status" value="1"/>
</dbReference>
<evidence type="ECO:0000256" key="5">
    <source>
        <dbReference type="ARBA" id="ARBA00023163"/>
    </source>
</evidence>
<organism evidence="10 11">
    <name type="scientific">Agromyces atrinae</name>
    <dbReference type="NCBI Taxonomy" id="592376"/>
    <lineage>
        <taxon>Bacteria</taxon>
        <taxon>Bacillati</taxon>
        <taxon>Actinomycetota</taxon>
        <taxon>Actinomycetes</taxon>
        <taxon>Micrococcales</taxon>
        <taxon>Microbacteriaceae</taxon>
        <taxon>Agromyces</taxon>
    </lineage>
</organism>
<reference evidence="9 12" key="2">
    <citation type="submission" date="2020-07" db="EMBL/GenBank/DDBJ databases">
        <title>Sequencing the genomes of 1000 actinobacteria strains.</title>
        <authorList>
            <person name="Klenk H.-P."/>
        </authorList>
    </citation>
    <scope>NUCLEOTIDE SEQUENCE [LARGE SCALE GENOMIC DNA]</scope>
    <source>
        <strain evidence="9 12">DSM 23870</strain>
    </source>
</reference>
<dbReference type="Proteomes" id="UP000581087">
    <property type="component" value="Unassembled WGS sequence"/>
</dbReference>
<feature type="domain" description="RNA polymerase sigma factor 70 region 4 type 2" evidence="8">
    <location>
        <begin position="132"/>
        <end position="184"/>
    </location>
</feature>
<evidence type="ECO:0000313" key="11">
    <source>
        <dbReference type="Proteomes" id="UP000292686"/>
    </source>
</evidence>
<dbReference type="EMBL" id="JACCBI010000001">
    <property type="protein sequence ID" value="NYD67390.1"/>
    <property type="molecule type" value="Genomic_DNA"/>
</dbReference>
<dbReference type="InterPro" id="IPR013324">
    <property type="entry name" value="RNA_pol_sigma_r3/r4-like"/>
</dbReference>
<accession>A0A4Q2M662</accession>
<keyword evidence="3" id="KW-0731">Sigma factor</keyword>
<dbReference type="GO" id="GO:0016987">
    <property type="term" value="F:sigma factor activity"/>
    <property type="evidence" value="ECO:0007669"/>
    <property type="project" value="UniProtKB-KW"/>
</dbReference>
<dbReference type="InterPro" id="IPR014284">
    <property type="entry name" value="RNA_pol_sigma-70_dom"/>
</dbReference>
<feature type="compositionally biased region" description="Basic and acidic residues" evidence="6">
    <location>
        <begin position="107"/>
        <end position="126"/>
    </location>
</feature>
<dbReference type="InterPro" id="IPR013249">
    <property type="entry name" value="RNA_pol_sigma70_r4_t2"/>
</dbReference>
<dbReference type="RefSeq" id="WP_129173466.1">
    <property type="nucleotide sequence ID" value="NZ_JACCBI010000001.1"/>
</dbReference>
<dbReference type="EMBL" id="SDPM01000003">
    <property type="protein sequence ID" value="RXZ86787.1"/>
    <property type="molecule type" value="Genomic_DNA"/>
</dbReference>
<keyword evidence="11" id="KW-1185">Reference proteome</keyword>
<protein>
    <submittedName>
        <fullName evidence="9">RNA polymerase sigma-70 factor (ECF subfamily)</fullName>
    </submittedName>
    <submittedName>
        <fullName evidence="10">Sigma-70 family RNA polymerase sigma factor</fullName>
    </submittedName>
</protein>
<dbReference type="AlphaFoldDB" id="A0A4Q2M662"/>
<comment type="caution">
    <text evidence="10">The sequence shown here is derived from an EMBL/GenBank/DDBJ whole genome shotgun (WGS) entry which is preliminary data.</text>
</comment>
<dbReference type="Pfam" id="PF04542">
    <property type="entry name" value="Sigma70_r2"/>
    <property type="match status" value="1"/>
</dbReference>
<evidence type="ECO:0000313" key="10">
    <source>
        <dbReference type="EMBL" id="RXZ86787.1"/>
    </source>
</evidence>
<dbReference type="PANTHER" id="PTHR43133">
    <property type="entry name" value="RNA POLYMERASE ECF-TYPE SIGMA FACTO"/>
    <property type="match status" value="1"/>
</dbReference>
<dbReference type="InterPro" id="IPR007627">
    <property type="entry name" value="RNA_pol_sigma70_r2"/>
</dbReference>